<keyword evidence="1" id="KW-1133">Transmembrane helix</keyword>
<reference evidence="2 3" key="2">
    <citation type="journal article" date="2012" name="Environ. Microbiol.">
        <title>Characterization of the first alginolytic operons in a marine bacterium: from their emergence in marine Flavobacteriia to their independent transfers to marine Proteobacteria and human gut Bacteroides.</title>
        <authorList>
            <person name="Thomas F."/>
            <person name="Barbeyron T."/>
            <person name="Tonon T."/>
            <person name="Genicot S."/>
            <person name="Czjzek M."/>
            <person name="Michel G."/>
        </authorList>
    </citation>
    <scope>NUCLEOTIDE SEQUENCE [LARGE SCALE GENOMIC DNA]</scope>
    <source>
        <strain evidence="3">DSM 12802 / CCUG 47099 / CIP 106680 / NCIMB 13871 / Dsij</strain>
    </source>
</reference>
<dbReference type="KEGG" id="zga:ZOBELLIA_2143"/>
<keyword evidence="1" id="KW-0472">Membrane</keyword>
<keyword evidence="1" id="KW-0812">Transmembrane</keyword>
<organism evidence="2 3">
    <name type="scientific">Zobellia galactanivorans (strain DSM 12802 / CCUG 47099 / CIP 106680 / NCIMB 13871 / Dsij)</name>
    <dbReference type="NCBI Taxonomy" id="63186"/>
    <lineage>
        <taxon>Bacteria</taxon>
        <taxon>Pseudomonadati</taxon>
        <taxon>Bacteroidota</taxon>
        <taxon>Flavobacteriia</taxon>
        <taxon>Flavobacteriales</taxon>
        <taxon>Flavobacteriaceae</taxon>
        <taxon>Zobellia</taxon>
    </lineage>
</organism>
<dbReference type="STRING" id="63186.ZOBELLIA_2143"/>
<gene>
    <name evidence="2" type="ordered locus">zobellia_2143</name>
</gene>
<accession>G0LBM8</accession>
<evidence type="ECO:0000313" key="2">
    <source>
        <dbReference type="EMBL" id="CAZ96300.1"/>
    </source>
</evidence>
<sequence>MFTKLHRCNGNCNLRHKFLYWISICKNSERLQDFIISTIIHNALLTLYTILLINGIPTTIRRIRFTHVANYGLNTGFSPIENLSLRPN</sequence>
<evidence type="ECO:0000313" key="3">
    <source>
        <dbReference type="Proteomes" id="UP000008898"/>
    </source>
</evidence>
<name>G0LBM8_ZOBGA</name>
<keyword evidence="3" id="KW-1185">Reference proteome</keyword>
<evidence type="ECO:0000256" key="1">
    <source>
        <dbReference type="SAM" id="Phobius"/>
    </source>
</evidence>
<dbReference type="Proteomes" id="UP000008898">
    <property type="component" value="Chromosome"/>
</dbReference>
<dbReference type="AlphaFoldDB" id="G0LBM8"/>
<proteinExistence type="predicted"/>
<feature type="transmembrane region" description="Helical" evidence="1">
    <location>
        <begin position="34"/>
        <end position="56"/>
    </location>
</feature>
<dbReference type="HOGENOM" id="CLU_2468361_0_0_10"/>
<dbReference type="EMBL" id="FP476056">
    <property type="protein sequence ID" value="CAZ96300.1"/>
    <property type="molecule type" value="Genomic_DNA"/>
</dbReference>
<protein>
    <submittedName>
        <fullName evidence="2">Hypothetical membrane protein</fullName>
    </submittedName>
</protein>
<reference evidence="3" key="1">
    <citation type="submission" date="2009-07" db="EMBL/GenBank/DDBJ databases">
        <title>Complete genome sequence of Zobellia galactanivorans Dsij.</title>
        <authorList>
            <consortium name="Genoscope - CEA"/>
        </authorList>
    </citation>
    <scope>NUCLEOTIDE SEQUENCE [LARGE SCALE GENOMIC DNA]</scope>
    <source>
        <strain evidence="3">DSM 12802 / CCUG 47099 / CIP 106680 / NCIMB 13871 / Dsij</strain>
    </source>
</reference>